<feature type="coiled-coil region" evidence="1">
    <location>
        <begin position="307"/>
        <end position="334"/>
    </location>
</feature>
<dbReference type="VEuPathDB" id="TriTrypDB:ADEAN_000725400"/>
<feature type="compositionally biased region" description="Polar residues" evidence="2">
    <location>
        <begin position="15"/>
        <end position="31"/>
    </location>
</feature>
<feature type="region of interest" description="Disordered" evidence="2">
    <location>
        <begin position="644"/>
        <end position="669"/>
    </location>
</feature>
<evidence type="ECO:0000313" key="4">
    <source>
        <dbReference type="Proteomes" id="UP000515908"/>
    </source>
</evidence>
<feature type="compositionally biased region" description="Basic and acidic residues" evidence="2">
    <location>
        <begin position="32"/>
        <end position="44"/>
    </location>
</feature>
<feature type="compositionally biased region" description="Basic and acidic residues" evidence="2">
    <location>
        <begin position="1"/>
        <end position="14"/>
    </location>
</feature>
<keyword evidence="4" id="KW-1185">Reference proteome</keyword>
<dbReference type="AlphaFoldDB" id="A0A7G2CK42"/>
<keyword evidence="1" id="KW-0175">Coiled coil</keyword>
<protein>
    <submittedName>
        <fullName evidence="3">Uncharacterized protein</fullName>
    </submittedName>
</protein>
<sequence>MNDEKGDSSVDKSMDGSTTPAPSDGGSTPQNKTKDGDSSASLLKDKLSKVRSDWIKARSQVANQKDEIEELKRKLVILEQDQKYRQEELEENQERQQQILQKMEETRKEASEVKLRNVQIQSERDELEEKVNEAWERVASLEEEAKKWKQAQEGMKKQLEEELEAKALGQREEEGLRAQLQTANERSKALSQSSALQDKSSAQLVNFLVSGIEAITDQLDDVSSVCLASQDEKESDVRRKKAAELASIGETLAQGQEGTEDPHSLSVAQMLLDSLVRSIKPFSTIIVRAESQLAERNEKVNSLNGVVESVTTENEQLVDELEFLKEKIETFEKLENVFDTVVSEKCALESELAELRKQLLQVEANADEAPPLESEGMQDDAELRDLYHALQFQYKEALKYISDELEPLTENQATELRRARDKLREVDSERTELLKERHRWEKGGTYANLLETIVVLARAYTGVSKDFGEVLHQRKALLRLLRDYEGKFGPWQAGGNAVGGGRRGIRRFRIAVVVVLASLRLLKIHRSPKYRECIWAQRLPVVGCPRARHRLRLPAETRTYLLQGQLAPSVSTGEVRHRYVSAESLALPTLFVDRDAREIHTDGLPTYIGMLEDMVTVAEETGPSPPPLLSEQLQARLKGILYVREPSTSSGRSRTPQNGATAPMTDPTVLRRAPAGKSPLPNGLGHTLSPSPVPIPYPALTYHAGVDPSALNSSSIAAHSSDTSLGESMRAEEEYLRTSITQDRSREDPNMTSMFACEILGAIEALDKRVTGALQRRR</sequence>
<evidence type="ECO:0000256" key="2">
    <source>
        <dbReference type="SAM" id="MobiDB-lite"/>
    </source>
</evidence>
<organism evidence="3 4">
    <name type="scientific">Angomonas deanei</name>
    <dbReference type="NCBI Taxonomy" id="59799"/>
    <lineage>
        <taxon>Eukaryota</taxon>
        <taxon>Discoba</taxon>
        <taxon>Euglenozoa</taxon>
        <taxon>Kinetoplastea</taxon>
        <taxon>Metakinetoplastina</taxon>
        <taxon>Trypanosomatida</taxon>
        <taxon>Trypanosomatidae</taxon>
        <taxon>Strigomonadinae</taxon>
        <taxon>Angomonas</taxon>
    </lineage>
</organism>
<reference evidence="3 4" key="1">
    <citation type="submission" date="2020-08" db="EMBL/GenBank/DDBJ databases">
        <authorList>
            <person name="Newling K."/>
            <person name="Davey J."/>
            <person name="Forrester S."/>
        </authorList>
    </citation>
    <scope>NUCLEOTIDE SEQUENCE [LARGE SCALE GENOMIC DNA]</scope>
    <source>
        <strain evidence="4">Crithidia deanei Carvalho (ATCC PRA-265)</strain>
    </source>
</reference>
<proteinExistence type="predicted"/>
<feature type="compositionally biased region" description="Polar residues" evidence="2">
    <location>
        <begin position="646"/>
        <end position="660"/>
    </location>
</feature>
<dbReference type="EMBL" id="LR877159">
    <property type="protein sequence ID" value="CAD2219745.1"/>
    <property type="molecule type" value="Genomic_DNA"/>
</dbReference>
<feature type="region of interest" description="Disordered" evidence="2">
    <location>
        <begin position="1"/>
        <end position="44"/>
    </location>
</feature>
<feature type="coiled-coil region" evidence="1">
    <location>
        <begin position="54"/>
        <end position="158"/>
    </location>
</feature>
<dbReference type="Proteomes" id="UP000515908">
    <property type="component" value="Chromosome 15"/>
</dbReference>
<feature type="coiled-coil region" evidence="1">
    <location>
        <begin position="409"/>
        <end position="436"/>
    </location>
</feature>
<gene>
    <name evidence="3" type="ORF">ADEAN_000725400</name>
</gene>
<accession>A0A7G2CK42</accession>
<evidence type="ECO:0000256" key="1">
    <source>
        <dbReference type="SAM" id="Coils"/>
    </source>
</evidence>
<evidence type="ECO:0000313" key="3">
    <source>
        <dbReference type="EMBL" id="CAD2219745.1"/>
    </source>
</evidence>
<name>A0A7G2CK42_9TRYP</name>